<organism evidence="1 2">
    <name type="scientific">Malaciobacter mytili LMG 24559</name>
    <dbReference type="NCBI Taxonomy" id="1032238"/>
    <lineage>
        <taxon>Bacteria</taxon>
        <taxon>Pseudomonadati</taxon>
        <taxon>Campylobacterota</taxon>
        <taxon>Epsilonproteobacteria</taxon>
        <taxon>Campylobacterales</taxon>
        <taxon>Arcobacteraceae</taxon>
        <taxon>Malaciobacter</taxon>
    </lineage>
</organism>
<sequence length="74" mass="9015">MPLTTEEFDILLNKCKLTKKEFANIFEIEPRTVYNWVNSQKNIPYWVKPFLEHYYNSKKYEAIKNILNETIEIE</sequence>
<dbReference type="GO" id="GO:0003677">
    <property type="term" value="F:DNA binding"/>
    <property type="evidence" value="ECO:0007669"/>
    <property type="project" value="InterPro"/>
</dbReference>
<protein>
    <submittedName>
        <fullName evidence="1">Acyl carrier protein</fullName>
    </submittedName>
</protein>
<dbReference type="EMBL" id="NXID01000008">
    <property type="protein sequence ID" value="RXK16433.1"/>
    <property type="molecule type" value="Genomic_DNA"/>
</dbReference>
<evidence type="ECO:0000313" key="2">
    <source>
        <dbReference type="Proteomes" id="UP000290092"/>
    </source>
</evidence>
<dbReference type="Proteomes" id="UP000290092">
    <property type="component" value="Unassembled WGS sequence"/>
</dbReference>
<dbReference type="KEGG" id="amyt:AMYT_a0069"/>
<dbReference type="AlphaFoldDB" id="A0AAX2AHV8"/>
<accession>A0AAX2AHV8</accession>
<gene>
    <name evidence="1" type="ORF">CP985_03215</name>
</gene>
<name>A0AAX2AHV8_9BACT</name>
<dbReference type="Gene3D" id="1.10.260.40">
    <property type="entry name" value="lambda repressor-like DNA-binding domains"/>
    <property type="match status" value="1"/>
</dbReference>
<dbReference type="InterPro" id="IPR010982">
    <property type="entry name" value="Lambda_DNA-bd_dom_sf"/>
</dbReference>
<reference evidence="1 2" key="1">
    <citation type="submission" date="2017-09" db="EMBL/GenBank/DDBJ databases">
        <title>Genomics of the genus Arcobacter.</title>
        <authorList>
            <person name="Perez-Cataluna A."/>
            <person name="Figueras M.J."/>
            <person name="Salas-Masso N."/>
        </authorList>
    </citation>
    <scope>NUCLEOTIDE SEQUENCE [LARGE SCALE GENOMIC DNA]</scope>
    <source>
        <strain evidence="1 2">CECT 7386</strain>
    </source>
</reference>
<comment type="caution">
    <text evidence="1">The sequence shown here is derived from an EMBL/GenBank/DDBJ whole genome shotgun (WGS) entry which is preliminary data.</text>
</comment>
<keyword evidence="2" id="KW-1185">Reference proteome</keyword>
<dbReference type="RefSeq" id="WP_114843274.1">
    <property type="nucleotide sequence ID" value="NZ_CP031220.1"/>
</dbReference>
<proteinExistence type="predicted"/>
<evidence type="ECO:0000313" key="1">
    <source>
        <dbReference type="EMBL" id="RXK16433.1"/>
    </source>
</evidence>